<dbReference type="EMBL" id="BARS01025577">
    <property type="protein sequence ID" value="GAG05700.1"/>
    <property type="molecule type" value="Genomic_DNA"/>
</dbReference>
<reference evidence="1" key="1">
    <citation type="journal article" date="2014" name="Front. Microbiol.">
        <title>High frequency of phylogenetically diverse reductive dehalogenase-homologous genes in deep subseafloor sedimentary metagenomes.</title>
        <authorList>
            <person name="Kawai M."/>
            <person name="Futagami T."/>
            <person name="Toyoda A."/>
            <person name="Takaki Y."/>
            <person name="Nishi S."/>
            <person name="Hori S."/>
            <person name="Arai W."/>
            <person name="Tsubouchi T."/>
            <person name="Morono Y."/>
            <person name="Uchiyama I."/>
            <person name="Ito T."/>
            <person name="Fujiyama A."/>
            <person name="Inagaki F."/>
            <person name="Takami H."/>
        </authorList>
    </citation>
    <scope>NUCLEOTIDE SEQUENCE</scope>
    <source>
        <strain evidence="1">Expedition CK06-06</strain>
    </source>
</reference>
<comment type="caution">
    <text evidence="1">The sequence shown here is derived from an EMBL/GenBank/DDBJ whole genome shotgun (WGS) entry which is preliminary data.</text>
</comment>
<evidence type="ECO:0000313" key="1">
    <source>
        <dbReference type="EMBL" id="GAG05700.1"/>
    </source>
</evidence>
<organism evidence="1">
    <name type="scientific">marine sediment metagenome</name>
    <dbReference type="NCBI Taxonomy" id="412755"/>
    <lineage>
        <taxon>unclassified sequences</taxon>
        <taxon>metagenomes</taxon>
        <taxon>ecological metagenomes</taxon>
    </lineage>
</organism>
<sequence length="70" mass="7671">MQGILATDTLLEYVISKRSVSWLHKATEAIAADPSKISAKILSYDTAVLFTPLNIYPVKCEAYLNGAELI</sequence>
<gene>
    <name evidence="1" type="ORF">S01H1_40391</name>
</gene>
<accession>X0UJA9</accession>
<protein>
    <submittedName>
        <fullName evidence="1">Uncharacterized protein</fullName>
    </submittedName>
</protein>
<name>X0UJA9_9ZZZZ</name>
<dbReference type="AlphaFoldDB" id="X0UJA9"/>
<proteinExistence type="predicted"/>